<organism evidence="2 3">
    <name type="scientific">Symbiodinium microadriaticum</name>
    <name type="common">Dinoflagellate</name>
    <name type="synonym">Zooxanthella microadriatica</name>
    <dbReference type="NCBI Taxonomy" id="2951"/>
    <lineage>
        <taxon>Eukaryota</taxon>
        <taxon>Sar</taxon>
        <taxon>Alveolata</taxon>
        <taxon>Dinophyceae</taxon>
        <taxon>Suessiales</taxon>
        <taxon>Symbiodiniaceae</taxon>
        <taxon>Symbiodinium</taxon>
    </lineage>
</organism>
<evidence type="ECO:0000256" key="1">
    <source>
        <dbReference type="SAM" id="MobiDB-lite"/>
    </source>
</evidence>
<dbReference type="AlphaFoldDB" id="A0A1Q9C0K3"/>
<gene>
    <name evidence="2" type="ORF">AK812_SmicGene43612</name>
</gene>
<proteinExistence type="predicted"/>
<feature type="region of interest" description="Disordered" evidence="1">
    <location>
        <begin position="26"/>
        <end position="63"/>
    </location>
</feature>
<evidence type="ECO:0000313" key="2">
    <source>
        <dbReference type="EMBL" id="OLP76455.1"/>
    </source>
</evidence>
<feature type="compositionally biased region" description="Basic and acidic residues" evidence="1">
    <location>
        <begin position="45"/>
        <end position="63"/>
    </location>
</feature>
<reference evidence="2 3" key="1">
    <citation type="submission" date="2016-02" db="EMBL/GenBank/DDBJ databases">
        <title>Genome analysis of coral dinoflagellate symbionts highlights evolutionary adaptations to a symbiotic lifestyle.</title>
        <authorList>
            <person name="Aranda M."/>
            <person name="Li Y."/>
            <person name="Liew Y.J."/>
            <person name="Baumgarten S."/>
            <person name="Simakov O."/>
            <person name="Wilson M."/>
            <person name="Piel J."/>
            <person name="Ashoor H."/>
            <person name="Bougouffa S."/>
            <person name="Bajic V.B."/>
            <person name="Ryu T."/>
            <person name="Ravasi T."/>
            <person name="Bayer T."/>
            <person name="Micklem G."/>
            <person name="Kim H."/>
            <person name="Bhak J."/>
            <person name="Lajeunesse T.C."/>
            <person name="Voolstra C.R."/>
        </authorList>
    </citation>
    <scope>NUCLEOTIDE SEQUENCE [LARGE SCALE GENOMIC DNA]</scope>
    <source>
        <strain evidence="2 3">CCMP2467</strain>
    </source>
</reference>
<dbReference type="Proteomes" id="UP000186817">
    <property type="component" value="Unassembled WGS sequence"/>
</dbReference>
<keyword evidence="3" id="KW-1185">Reference proteome</keyword>
<comment type="caution">
    <text evidence="2">The sequence shown here is derived from an EMBL/GenBank/DDBJ whole genome shotgun (WGS) entry which is preliminary data.</text>
</comment>
<feature type="region of interest" description="Disordered" evidence="1">
    <location>
        <begin position="96"/>
        <end position="116"/>
    </location>
</feature>
<evidence type="ECO:0000313" key="3">
    <source>
        <dbReference type="Proteomes" id="UP000186817"/>
    </source>
</evidence>
<accession>A0A1Q9C0K3</accession>
<name>A0A1Q9C0K3_SYMMI</name>
<sequence length="116" mass="12605">MTGAVDHSFVQLGPAKANLSGVAKSMNESVEMKQRPFLPKAAPKRPQEVPEGHRMEQEPPPEAKAEIEVLMTRLMLGRRDAAEQPLRACPCSLRWSASSQNQSAGVGKVDSSLQVL</sequence>
<protein>
    <submittedName>
        <fullName evidence="2">Uncharacterized protein</fullName>
    </submittedName>
</protein>
<dbReference type="EMBL" id="LSRX01002020">
    <property type="protein sequence ID" value="OLP76455.1"/>
    <property type="molecule type" value="Genomic_DNA"/>
</dbReference>